<dbReference type="Proteomes" id="UP000070299">
    <property type="component" value="Unassembled WGS sequence"/>
</dbReference>
<evidence type="ECO:0000256" key="1">
    <source>
        <dbReference type="HAMAP-Rule" id="MF_02066"/>
    </source>
</evidence>
<reference evidence="4" key="1">
    <citation type="submission" date="2016-02" db="EMBL/GenBank/DDBJ databases">
        <authorList>
            <person name="Schultz-Johansen M."/>
            <person name="Glaring M.A."/>
            <person name="Bech P.K."/>
            <person name="Stougaard P."/>
        </authorList>
    </citation>
    <scope>NUCLEOTIDE SEQUENCE [LARGE SCALE GENOMIC DNA]</scope>
    <source>
        <strain evidence="4">S66</strain>
    </source>
</reference>
<evidence type="ECO:0000259" key="2">
    <source>
        <dbReference type="Pfam" id="PF16331"/>
    </source>
</evidence>
<sequence precursor="true">MIKRKFALSLLAVYGAAVIAAPAPVADVTSGSNDQRIEALERMFATRTEAQHRLQLQLDTMQQEVNELRGSIETHNYQLERILERQRELYAEIDKRMSAVMNTPPVNQSSGHNDVQQSGAVVLSANENEAYDKAVNLILKDKLYDQAIPAFQTFLQNFPNSSYASNAYYWLGQLLFNKQDWAGASTQFQALINKYPDSNKRADALLKLGISEMERGNSARAKQLWEQLIKELPDSPSAKLAEKRLKTL</sequence>
<comment type="function">
    <text evidence="1">Mediates coordination of peptidoglycan synthesis and outer membrane constriction during cell division.</text>
</comment>
<feature type="chain" id="PRO_5009986057" description="Cell division coordinator CpoB" evidence="1">
    <location>
        <begin position="21"/>
        <end position="248"/>
    </location>
</feature>
<evidence type="ECO:0000313" key="4">
    <source>
        <dbReference type="Proteomes" id="UP000070299"/>
    </source>
</evidence>
<evidence type="ECO:0000313" key="3">
    <source>
        <dbReference type="EMBL" id="KXI27822.1"/>
    </source>
</evidence>
<dbReference type="STRING" id="1799789.AX660_20035"/>
<dbReference type="NCBIfam" id="TIGR02795">
    <property type="entry name" value="tol_pal_ybgF"/>
    <property type="match status" value="1"/>
</dbReference>
<dbReference type="InterPro" id="IPR014162">
    <property type="entry name" value="CpoB_C"/>
</dbReference>
<dbReference type="InterPro" id="IPR032519">
    <property type="entry name" value="YbgF_tri"/>
</dbReference>
<dbReference type="InterPro" id="IPR034706">
    <property type="entry name" value="CpoB"/>
</dbReference>
<dbReference type="EMBL" id="LSNE01000009">
    <property type="protein sequence ID" value="KXI27822.1"/>
    <property type="molecule type" value="Genomic_DNA"/>
</dbReference>
<feature type="signal peptide" evidence="1">
    <location>
        <begin position="1"/>
        <end position="20"/>
    </location>
</feature>
<dbReference type="Pfam" id="PF13174">
    <property type="entry name" value="TPR_6"/>
    <property type="match status" value="3"/>
</dbReference>
<dbReference type="HAMAP" id="MF_02066">
    <property type="entry name" value="CpoB"/>
    <property type="match status" value="1"/>
</dbReference>
<keyword evidence="1" id="KW-0732">Signal</keyword>
<organism evidence="3 4">
    <name type="scientific">Paraglaciecola hydrolytica</name>
    <dbReference type="NCBI Taxonomy" id="1799789"/>
    <lineage>
        <taxon>Bacteria</taxon>
        <taxon>Pseudomonadati</taxon>
        <taxon>Pseudomonadota</taxon>
        <taxon>Gammaproteobacteria</taxon>
        <taxon>Alteromonadales</taxon>
        <taxon>Alteromonadaceae</taxon>
        <taxon>Paraglaciecola</taxon>
    </lineage>
</organism>
<proteinExistence type="inferred from homology"/>
<comment type="similarity">
    <text evidence="1">Belongs to the CpoB family.</text>
</comment>
<dbReference type="SUPFAM" id="SSF48452">
    <property type="entry name" value="TPR-like"/>
    <property type="match status" value="1"/>
</dbReference>
<dbReference type="GO" id="GO:0030288">
    <property type="term" value="C:outer membrane-bounded periplasmic space"/>
    <property type="evidence" value="ECO:0007669"/>
    <property type="project" value="UniProtKB-UniRule"/>
</dbReference>
<keyword evidence="1" id="KW-0131">Cell cycle</keyword>
<accession>A0A148KND4</accession>
<dbReference type="InterPro" id="IPR011990">
    <property type="entry name" value="TPR-like_helical_dom_sf"/>
</dbReference>
<dbReference type="RefSeq" id="WP_068379418.1">
    <property type="nucleotide sequence ID" value="NZ_LSNE01000009.1"/>
</dbReference>
<dbReference type="AlphaFoldDB" id="A0A148KND4"/>
<dbReference type="InterPro" id="IPR019734">
    <property type="entry name" value="TPR_rpt"/>
</dbReference>
<comment type="subcellular location">
    <subcellularLocation>
        <location evidence="1">Periplasm</location>
    </subcellularLocation>
</comment>
<dbReference type="Pfam" id="PF16331">
    <property type="entry name" value="TolA_bind_tri"/>
    <property type="match status" value="1"/>
</dbReference>
<gene>
    <name evidence="1" type="primary">cpoB</name>
    <name evidence="3" type="ORF">AX660_20035</name>
</gene>
<comment type="caution">
    <text evidence="3">The sequence shown here is derived from an EMBL/GenBank/DDBJ whole genome shotgun (WGS) entry which is preliminary data.</text>
</comment>
<feature type="domain" description="YbgF trimerisation" evidence="2">
    <location>
        <begin position="33"/>
        <end position="104"/>
    </location>
</feature>
<keyword evidence="1" id="KW-0574">Periplasm</keyword>
<name>A0A148KND4_9ALTE</name>
<dbReference type="GO" id="GO:0043093">
    <property type="term" value="P:FtsZ-dependent cytokinesis"/>
    <property type="evidence" value="ECO:0007669"/>
    <property type="project" value="UniProtKB-UniRule"/>
</dbReference>
<dbReference type="GO" id="GO:0070206">
    <property type="term" value="P:protein trimerization"/>
    <property type="evidence" value="ECO:0007669"/>
    <property type="project" value="InterPro"/>
</dbReference>
<protein>
    <recommendedName>
        <fullName evidence="1">Cell division coordinator CpoB</fullName>
    </recommendedName>
</protein>
<keyword evidence="1" id="KW-0132">Cell division</keyword>
<keyword evidence="4" id="KW-1185">Reference proteome</keyword>
<dbReference type="Gene3D" id="1.25.40.10">
    <property type="entry name" value="Tetratricopeptide repeat domain"/>
    <property type="match status" value="1"/>
</dbReference>
<dbReference type="OrthoDB" id="9768142at2"/>
<dbReference type="Gene3D" id="1.20.5.110">
    <property type="match status" value="1"/>
</dbReference>